<gene>
    <name evidence="2" type="ORF">HN018_14920</name>
</gene>
<feature type="domain" description="Polysaccharide biosynthesis enzyme WcbI" evidence="1">
    <location>
        <begin position="12"/>
        <end position="216"/>
    </location>
</feature>
<accession>A0A6M8HRR6</accession>
<keyword evidence="3" id="KW-1185">Reference proteome</keyword>
<proteinExistence type="predicted"/>
<reference evidence="2 3" key="1">
    <citation type="journal article" date="2014" name="World J. Microbiol. Biotechnol.">
        <title>Biodiversity and physiological characteristics of Antarctic and Arctic lichens-associated bacteria.</title>
        <authorList>
            <person name="Lee Y.M."/>
            <person name="Kim E.H."/>
            <person name="Lee H.K."/>
            <person name="Hong S.G."/>
        </authorList>
    </citation>
    <scope>NUCLEOTIDE SEQUENCE [LARGE SCALE GENOMIC DNA]</scope>
    <source>
        <strain evidence="2 3">PAMC 26569</strain>
    </source>
</reference>
<dbReference type="InterPro" id="IPR041307">
    <property type="entry name" value="WcbI"/>
</dbReference>
<name>A0A6M8HRR6_9PROT</name>
<dbReference type="Pfam" id="PF18588">
    <property type="entry name" value="WcbI"/>
    <property type="match status" value="1"/>
</dbReference>
<dbReference type="EMBL" id="CP053708">
    <property type="protein sequence ID" value="QKE91164.1"/>
    <property type="molecule type" value="Genomic_DNA"/>
</dbReference>
<evidence type="ECO:0000313" key="3">
    <source>
        <dbReference type="Proteomes" id="UP000500767"/>
    </source>
</evidence>
<dbReference type="AlphaFoldDB" id="A0A6M8HRR6"/>
<evidence type="ECO:0000259" key="1">
    <source>
        <dbReference type="Pfam" id="PF18588"/>
    </source>
</evidence>
<dbReference type="KEGG" id="lck:HN018_14920"/>
<dbReference type="Gene3D" id="3.40.50.12080">
    <property type="match status" value="1"/>
</dbReference>
<sequence>MEAAGESCRPLILIDANWQAKPLVALLETTRLIADTVEFRHFEQRNALTDFLRSCDATLSQVVAVWQQVTDFWKPELWEPLPGLQSHIAVVRFPLFECPCFWPLAGTDPRNHRAPPFYPDGRYPFSDRICASLADADDRSGLYDRYLEGSIPELDDLDKRLTDQIVSLARRDELCDVPISLFFLNNYRKTKLFHTPSAPAGAFYGWIGARLAERLAVCLGHDPALFGAAVTQHAIGLQGVGQFRYAVHPVVAEQFGLAWAAPNSAFRFGKNLWTHRDAIERAIRWDAWTP</sequence>
<organism evidence="2 3">
    <name type="scientific">Lichenicola cladoniae</name>
    <dbReference type="NCBI Taxonomy" id="1484109"/>
    <lineage>
        <taxon>Bacteria</taxon>
        <taxon>Pseudomonadati</taxon>
        <taxon>Pseudomonadota</taxon>
        <taxon>Alphaproteobacteria</taxon>
        <taxon>Acetobacterales</taxon>
        <taxon>Acetobacteraceae</taxon>
        <taxon>Lichenicola</taxon>
    </lineage>
</organism>
<protein>
    <recommendedName>
        <fullName evidence="1">Polysaccharide biosynthesis enzyme WcbI domain-containing protein</fullName>
    </recommendedName>
</protein>
<dbReference type="Proteomes" id="UP000500767">
    <property type="component" value="Chromosome"/>
</dbReference>
<dbReference type="RefSeq" id="WP_171833313.1">
    <property type="nucleotide sequence ID" value="NZ_CP053708.1"/>
</dbReference>
<evidence type="ECO:0000313" key="2">
    <source>
        <dbReference type="EMBL" id="QKE91164.1"/>
    </source>
</evidence>